<dbReference type="EMBL" id="JAYWLC010000046">
    <property type="protein sequence ID" value="MER5174034.1"/>
    <property type="molecule type" value="Genomic_DNA"/>
</dbReference>
<proteinExistence type="predicted"/>
<accession>A0ABV1SMC4</accession>
<dbReference type="InterPro" id="IPR036844">
    <property type="entry name" value="Hint_dom_sf"/>
</dbReference>
<comment type="caution">
    <text evidence="2">The sequence shown here is derived from an EMBL/GenBank/DDBJ whole genome shotgun (WGS) entry which is preliminary data.</text>
</comment>
<dbReference type="RefSeq" id="WP_350939313.1">
    <property type="nucleotide sequence ID" value="NZ_JAYWLC010000046.1"/>
</dbReference>
<name>A0ABV1SMC4_9RHOB</name>
<dbReference type="InterPro" id="IPR028992">
    <property type="entry name" value="Hedgehog/Intein_dom"/>
</dbReference>
<dbReference type="Proteomes" id="UP001438953">
    <property type="component" value="Unassembled WGS sequence"/>
</dbReference>
<sequence>MTLVGSTTTDQLDVSGLTGADGNPVNAWDVTVSNVGGNALLTFPNGTSILLNGVAPASVTTAPQLHSIGIPCFVAGTMIDTPSGPRAVETIRTGDEVLTAEGQPITVIWAGGKTFDAADLARCERLKPVVFRPNSTGNVKELRLSRQHRVVIDTTEGPRLVAAGGLAAARGSGARIAKGCRKVSYRHLLLTRHAIIRAEGALVESLWPGPLAAKSLGPETCREIAGSCPQLAPALAGKVPTELVFGPQALPMIRRGQLRSLSVNSCAALLT</sequence>
<evidence type="ECO:0000313" key="3">
    <source>
        <dbReference type="Proteomes" id="UP001438953"/>
    </source>
</evidence>
<dbReference type="Gene3D" id="2.170.16.10">
    <property type="entry name" value="Hedgehog/Intein (Hint) domain"/>
    <property type="match status" value="1"/>
</dbReference>
<dbReference type="SUPFAM" id="SSF51294">
    <property type="entry name" value="Hedgehog/intein (Hint) domain"/>
    <property type="match status" value="1"/>
</dbReference>
<organism evidence="2 3">
    <name type="scientific">Thioclava kandeliae</name>
    <dbReference type="NCBI Taxonomy" id="3070818"/>
    <lineage>
        <taxon>Bacteria</taxon>
        <taxon>Pseudomonadati</taxon>
        <taxon>Pseudomonadota</taxon>
        <taxon>Alphaproteobacteria</taxon>
        <taxon>Rhodobacterales</taxon>
        <taxon>Paracoccaceae</taxon>
        <taxon>Thioclava</taxon>
    </lineage>
</organism>
<evidence type="ECO:0000259" key="1">
    <source>
        <dbReference type="Pfam" id="PF13403"/>
    </source>
</evidence>
<reference evidence="2 3" key="2">
    <citation type="submission" date="2024-06" db="EMBL/GenBank/DDBJ databases">
        <title>Thioclava kandeliae sp. nov. from a rhizosphere soil sample of Kandelia candel in a mangrove.</title>
        <authorList>
            <person name="Mu T."/>
        </authorList>
    </citation>
    <scope>NUCLEOTIDE SEQUENCE [LARGE SCALE GENOMIC DNA]</scope>
    <source>
        <strain evidence="2 3">CPCC 100088</strain>
    </source>
</reference>
<protein>
    <submittedName>
        <fullName evidence="2">Hint domain-containing protein</fullName>
    </submittedName>
</protein>
<dbReference type="Pfam" id="PF13403">
    <property type="entry name" value="Hint_2"/>
    <property type="match status" value="1"/>
</dbReference>
<feature type="domain" description="Hedgehog/Intein (Hint)" evidence="1">
    <location>
        <begin position="71"/>
        <end position="209"/>
    </location>
</feature>
<evidence type="ECO:0000313" key="2">
    <source>
        <dbReference type="EMBL" id="MER5174034.1"/>
    </source>
</evidence>
<reference evidence="2 3" key="1">
    <citation type="submission" date="2024-01" db="EMBL/GenBank/DDBJ databases">
        <authorList>
            <person name="Deng Y."/>
            <person name="Su J."/>
        </authorList>
    </citation>
    <scope>NUCLEOTIDE SEQUENCE [LARGE SCALE GENOMIC DNA]</scope>
    <source>
        <strain evidence="2 3">CPCC 100088</strain>
    </source>
</reference>
<keyword evidence="3" id="KW-1185">Reference proteome</keyword>
<gene>
    <name evidence="2" type="ORF">VSX56_20005</name>
</gene>